<dbReference type="InterPro" id="IPR050769">
    <property type="entry name" value="NAT_camello-type"/>
</dbReference>
<gene>
    <name evidence="3" type="ORF">B0H66DRAFT_597778</name>
</gene>
<reference evidence="3" key="1">
    <citation type="journal article" date="2023" name="Mol. Phylogenet. Evol.">
        <title>Genome-scale phylogeny and comparative genomics of the fungal order Sordariales.</title>
        <authorList>
            <person name="Hensen N."/>
            <person name="Bonometti L."/>
            <person name="Westerberg I."/>
            <person name="Brannstrom I.O."/>
            <person name="Guillou S."/>
            <person name="Cros-Aarteil S."/>
            <person name="Calhoun S."/>
            <person name="Haridas S."/>
            <person name="Kuo A."/>
            <person name="Mondo S."/>
            <person name="Pangilinan J."/>
            <person name="Riley R."/>
            <person name="LaButti K."/>
            <person name="Andreopoulos B."/>
            <person name="Lipzen A."/>
            <person name="Chen C."/>
            <person name="Yan M."/>
            <person name="Daum C."/>
            <person name="Ng V."/>
            <person name="Clum A."/>
            <person name="Steindorff A."/>
            <person name="Ohm R.A."/>
            <person name="Martin F."/>
            <person name="Silar P."/>
            <person name="Natvig D.O."/>
            <person name="Lalanne C."/>
            <person name="Gautier V."/>
            <person name="Ament-Velasquez S.L."/>
            <person name="Kruys A."/>
            <person name="Hutchinson M.I."/>
            <person name="Powell A.J."/>
            <person name="Barry K."/>
            <person name="Miller A.N."/>
            <person name="Grigoriev I.V."/>
            <person name="Debuchy R."/>
            <person name="Gladieux P."/>
            <person name="Hiltunen Thoren M."/>
            <person name="Johannesson H."/>
        </authorList>
    </citation>
    <scope>NUCLEOTIDE SEQUENCE</scope>
    <source>
        <strain evidence="3">CBS 118394</strain>
    </source>
</reference>
<comment type="caution">
    <text evidence="3">The sequence shown here is derived from an EMBL/GenBank/DDBJ whole genome shotgun (WGS) entry which is preliminary data.</text>
</comment>
<name>A0AAE0ISM8_9PEZI</name>
<keyword evidence="1" id="KW-0808">Transferase</keyword>
<dbReference type="PROSITE" id="PS51186">
    <property type="entry name" value="GNAT"/>
    <property type="match status" value="1"/>
</dbReference>
<keyword evidence="4" id="KW-1185">Reference proteome</keyword>
<dbReference type="Gene3D" id="3.40.630.30">
    <property type="match status" value="1"/>
</dbReference>
<evidence type="ECO:0000256" key="1">
    <source>
        <dbReference type="ARBA" id="ARBA00022679"/>
    </source>
</evidence>
<evidence type="ECO:0000313" key="4">
    <source>
        <dbReference type="Proteomes" id="UP001283341"/>
    </source>
</evidence>
<dbReference type="Proteomes" id="UP001283341">
    <property type="component" value="Unassembled WGS sequence"/>
</dbReference>
<accession>A0AAE0ISM8</accession>
<dbReference type="GO" id="GO:0008080">
    <property type="term" value="F:N-acetyltransferase activity"/>
    <property type="evidence" value="ECO:0007669"/>
    <property type="project" value="InterPro"/>
</dbReference>
<dbReference type="InterPro" id="IPR016181">
    <property type="entry name" value="Acyl_CoA_acyltransferase"/>
</dbReference>
<dbReference type="InterPro" id="IPR000182">
    <property type="entry name" value="GNAT_dom"/>
</dbReference>
<dbReference type="SUPFAM" id="SSF55729">
    <property type="entry name" value="Acyl-CoA N-acyltransferases (Nat)"/>
    <property type="match status" value="1"/>
</dbReference>
<dbReference type="PANTHER" id="PTHR13947:SF37">
    <property type="entry name" value="LD18367P"/>
    <property type="match status" value="1"/>
</dbReference>
<protein>
    <submittedName>
        <fullName evidence="3">Acyl-CoA N-acyltransferase</fullName>
    </submittedName>
</protein>
<organism evidence="3 4">
    <name type="scientific">Apodospora peruviana</name>
    <dbReference type="NCBI Taxonomy" id="516989"/>
    <lineage>
        <taxon>Eukaryota</taxon>
        <taxon>Fungi</taxon>
        <taxon>Dikarya</taxon>
        <taxon>Ascomycota</taxon>
        <taxon>Pezizomycotina</taxon>
        <taxon>Sordariomycetes</taxon>
        <taxon>Sordariomycetidae</taxon>
        <taxon>Sordariales</taxon>
        <taxon>Lasiosphaeriaceae</taxon>
        <taxon>Apodospora</taxon>
    </lineage>
</organism>
<proteinExistence type="predicted"/>
<dbReference type="AlphaFoldDB" id="A0AAE0ISM8"/>
<reference evidence="3" key="2">
    <citation type="submission" date="2023-06" db="EMBL/GenBank/DDBJ databases">
        <authorList>
            <consortium name="Lawrence Berkeley National Laboratory"/>
            <person name="Haridas S."/>
            <person name="Hensen N."/>
            <person name="Bonometti L."/>
            <person name="Westerberg I."/>
            <person name="Brannstrom I.O."/>
            <person name="Guillou S."/>
            <person name="Cros-Aarteil S."/>
            <person name="Calhoun S."/>
            <person name="Kuo A."/>
            <person name="Mondo S."/>
            <person name="Pangilinan J."/>
            <person name="Riley R."/>
            <person name="Labutti K."/>
            <person name="Andreopoulos B."/>
            <person name="Lipzen A."/>
            <person name="Chen C."/>
            <person name="Yanf M."/>
            <person name="Daum C."/>
            <person name="Ng V."/>
            <person name="Clum A."/>
            <person name="Steindorff A."/>
            <person name="Ohm R."/>
            <person name="Martin F."/>
            <person name="Silar P."/>
            <person name="Natvig D."/>
            <person name="Lalanne C."/>
            <person name="Gautier V."/>
            <person name="Ament-Velasquez S.L."/>
            <person name="Kruys A."/>
            <person name="Hutchinson M.I."/>
            <person name="Powell A.J."/>
            <person name="Barry K."/>
            <person name="Miller A.N."/>
            <person name="Grigoriev I.V."/>
            <person name="Debuchy R."/>
            <person name="Gladieux P."/>
            <person name="Thoren M.H."/>
            <person name="Johannesson H."/>
        </authorList>
    </citation>
    <scope>NUCLEOTIDE SEQUENCE</scope>
    <source>
        <strain evidence="3">CBS 118394</strain>
    </source>
</reference>
<evidence type="ECO:0000313" key="3">
    <source>
        <dbReference type="EMBL" id="KAK3330237.1"/>
    </source>
</evidence>
<feature type="domain" description="N-acetyltransferase" evidence="2">
    <location>
        <begin position="222"/>
        <end position="302"/>
    </location>
</feature>
<dbReference type="EMBL" id="JAUEDM010000001">
    <property type="protein sequence ID" value="KAK3330237.1"/>
    <property type="molecule type" value="Genomic_DNA"/>
</dbReference>
<dbReference type="PANTHER" id="PTHR13947">
    <property type="entry name" value="GNAT FAMILY N-ACETYLTRANSFERASE"/>
    <property type="match status" value="1"/>
</dbReference>
<evidence type="ECO:0000259" key="2">
    <source>
        <dbReference type="PROSITE" id="PS51186"/>
    </source>
</evidence>
<dbReference type="CDD" id="cd04301">
    <property type="entry name" value="NAT_SF"/>
    <property type="match status" value="1"/>
</dbReference>
<sequence length="302" mass="33224">MDATIKWPGNSSTPDIEAMDDPVLSLRAASRKLVREWGFLRPKFAGSALSPAAVHCLIEIADHGPVRTFSEFCTELQVSPKELRRIVAKLAVNKALQVAHPSSGTDITTAFQLYAASLEMVRLSEAKPTPEITPSARPARSPAPPLFPAVTIVPGYRPNILGRTLEMHLYFYSAAFGWGREFDSSLATGLGELLARLHNPVNKVWAAIRTTPARDPNMPAVEQIVGVIYVDGEHPVLENSARIRAFIVDDSVRGLGLGKQLFEAAMAFVRSVGFRECRLYTMRQLTPAVRLYEREGFVEVGK</sequence>
<dbReference type="Pfam" id="PF00583">
    <property type="entry name" value="Acetyltransf_1"/>
    <property type="match status" value="1"/>
</dbReference>